<dbReference type="EMBL" id="UINC01001759">
    <property type="protein sequence ID" value="SUZ88189.1"/>
    <property type="molecule type" value="Genomic_DNA"/>
</dbReference>
<reference evidence="7" key="1">
    <citation type="submission" date="2018-05" db="EMBL/GenBank/DDBJ databases">
        <authorList>
            <person name="Lanie J.A."/>
            <person name="Ng W.-L."/>
            <person name="Kazmierczak K.M."/>
            <person name="Andrzejewski T.M."/>
            <person name="Davidsen T.M."/>
            <person name="Wayne K.J."/>
            <person name="Tettelin H."/>
            <person name="Glass J.I."/>
            <person name="Rusch D."/>
            <person name="Podicherti R."/>
            <person name="Tsui H.-C.T."/>
            <person name="Winkler M.E."/>
        </authorList>
    </citation>
    <scope>NUCLEOTIDE SEQUENCE</scope>
</reference>
<feature type="transmembrane region" description="Helical" evidence="6">
    <location>
        <begin position="194"/>
        <end position="221"/>
    </location>
</feature>
<dbReference type="Pfam" id="PF02653">
    <property type="entry name" value="BPD_transp_2"/>
    <property type="match status" value="1"/>
</dbReference>
<sequence length="323" mass="34998">MIIVGVLLLIYPLVVTPFWAVQIGANALILGMIALTIVFLAGYGGMISLAQVTVAGVAGYSIAYFGINNVGVGILLPWPVGVLIALTLGTFAGFLIGLISVRTQGIYMLMITLALSVVFFYFARQNYTLFNGFTGFNGVTAPVVGGIDLRGPVVFYYLCLVAAGLSYGFVRYIERSPFGLALQGIRDNERRMRALGYWVGFHRVAAFTLMGLMASFAGILGVWYNNRISAGSVGFAPTFDLIIIAVIGGIMHPIGAFLGAIVFVLVENFAIDFIDRERFNTLIGLVFLLIVFFSPDGLVGLWSKAKDQWVRNWLGRRTTGSTV</sequence>
<feature type="transmembrane region" description="Helical" evidence="6">
    <location>
        <begin position="241"/>
        <end position="270"/>
    </location>
</feature>
<keyword evidence="3 6" id="KW-0812">Transmembrane</keyword>
<protein>
    <recommendedName>
        <fullName evidence="8">Branched-chain amino acid ABC transporter permease</fullName>
    </recommendedName>
</protein>
<keyword evidence="4 6" id="KW-1133">Transmembrane helix</keyword>
<evidence type="ECO:0000256" key="2">
    <source>
        <dbReference type="ARBA" id="ARBA00022475"/>
    </source>
</evidence>
<comment type="subcellular location">
    <subcellularLocation>
        <location evidence="1">Cell membrane</location>
        <topology evidence="1">Multi-pass membrane protein</topology>
    </subcellularLocation>
</comment>
<feature type="transmembrane region" description="Helical" evidence="6">
    <location>
        <begin position="106"/>
        <end position="123"/>
    </location>
</feature>
<gene>
    <name evidence="7" type="ORF">METZ01_LOCUS41043</name>
</gene>
<keyword evidence="2" id="KW-1003">Cell membrane</keyword>
<feature type="transmembrane region" description="Helical" evidence="6">
    <location>
        <begin position="30"/>
        <end position="50"/>
    </location>
</feature>
<dbReference type="GO" id="GO:0015658">
    <property type="term" value="F:branched-chain amino acid transmembrane transporter activity"/>
    <property type="evidence" value="ECO:0007669"/>
    <property type="project" value="InterPro"/>
</dbReference>
<accession>A0A381RBG2</accession>
<evidence type="ECO:0000256" key="4">
    <source>
        <dbReference type="ARBA" id="ARBA00022989"/>
    </source>
</evidence>
<dbReference type="PANTHER" id="PTHR30482:SF17">
    <property type="entry name" value="ABC TRANSPORTER ATP-BINDING PROTEIN"/>
    <property type="match status" value="1"/>
</dbReference>
<dbReference type="InterPro" id="IPR043428">
    <property type="entry name" value="LivM-like"/>
</dbReference>
<proteinExistence type="predicted"/>
<evidence type="ECO:0000256" key="6">
    <source>
        <dbReference type="SAM" id="Phobius"/>
    </source>
</evidence>
<dbReference type="GO" id="GO:0005886">
    <property type="term" value="C:plasma membrane"/>
    <property type="evidence" value="ECO:0007669"/>
    <property type="project" value="UniProtKB-SubCell"/>
</dbReference>
<evidence type="ECO:0000256" key="1">
    <source>
        <dbReference type="ARBA" id="ARBA00004651"/>
    </source>
</evidence>
<feature type="transmembrane region" description="Helical" evidence="6">
    <location>
        <begin position="82"/>
        <end position="99"/>
    </location>
</feature>
<feature type="transmembrane region" description="Helical" evidence="6">
    <location>
        <begin position="154"/>
        <end position="173"/>
    </location>
</feature>
<dbReference type="CDD" id="cd06581">
    <property type="entry name" value="TM_PBP1_LivM_like"/>
    <property type="match status" value="1"/>
</dbReference>
<evidence type="ECO:0000256" key="5">
    <source>
        <dbReference type="ARBA" id="ARBA00023136"/>
    </source>
</evidence>
<evidence type="ECO:0000256" key="3">
    <source>
        <dbReference type="ARBA" id="ARBA00022692"/>
    </source>
</evidence>
<organism evidence="7">
    <name type="scientific">marine metagenome</name>
    <dbReference type="NCBI Taxonomy" id="408172"/>
    <lineage>
        <taxon>unclassified sequences</taxon>
        <taxon>metagenomes</taxon>
        <taxon>ecological metagenomes</taxon>
    </lineage>
</organism>
<name>A0A381RBG2_9ZZZZ</name>
<dbReference type="PANTHER" id="PTHR30482">
    <property type="entry name" value="HIGH-AFFINITY BRANCHED-CHAIN AMINO ACID TRANSPORT SYSTEM PERMEASE"/>
    <property type="match status" value="1"/>
</dbReference>
<feature type="transmembrane region" description="Helical" evidence="6">
    <location>
        <begin position="57"/>
        <end position="76"/>
    </location>
</feature>
<keyword evidence="5 6" id="KW-0472">Membrane</keyword>
<evidence type="ECO:0000313" key="7">
    <source>
        <dbReference type="EMBL" id="SUZ88189.1"/>
    </source>
</evidence>
<dbReference type="InterPro" id="IPR001851">
    <property type="entry name" value="ABC_transp_permease"/>
</dbReference>
<dbReference type="AlphaFoldDB" id="A0A381RBG2"/>
<feature type="transmembrane region" description="Helical" evidence="6">
    <location>
        <begin position="282"/>
        <end position="303"/>
    </location>
</feature>
<evidence type="ECO:0008006" key="8">
    <source>
        <dbReference type="Google" id="ProtNLM"/>
    </source>
</evidence>